<dbReference type="EMBL" id="JAUTXT010000041">
    <property type="protein sequence ID" value="KAK3671617.1"/>
    <property type="molecule type" value="Genomic_DNA"/>
</dbReference>
<reference evidence="1" key="1">
    <citation type="submission" date="2023-07" db="EMBL/GenBank/DDBJ databases">
        <title>Black Yeasts Isolated from many extreme environments.</title>
        <authorList>
            <person name="Coleine C."/>
            <person name="Stajich J.E."/>
            <person name="Selbmann L."/>
        </authorList>
    </citation>
    <scope>NUCLEOTIDE SEQUENCE</scope>
    <source>
        <strain evidence="1">CCFEE 5485</strain>
    </source>
</reference>
<organism evidence="1 2">
    <name type="scientific">Recurvomyces mirabilis</name>
    <dbReference type="NCBI Taxonomy" id="574656"/>
    <lineage>
        <taxon>Eukaryota</taxon>
        <taxon>Fungi</taxon>
        <taxon>Dikarya</taxon>
        <taxon>Ascomycota</taxon>
        <taxon>Pezizomycotina</taxon>
        <taxon>Dothideomycetes</taxon>
        <taxon>Dothideomycetidae</taxon>
        <taxon>Mycosphaerellales</taxon>
        <taxon>Teratosphaeriaceae</taxon>
        <taxon>Recurvomyces</taxon>
    </lineage>
</organism>
<evidence type="ECO:0000313" key="1">
    <source>
        <dbReference type="EMBL" id="KAK3671617.1"/>
    </source>
</evidence>
<comment type="caution">
    <text evidence="1">The sequence shown here is derived from an EMBL/GenBank/DDBJ whole genome shotgun (WGS) entry which is preliminary data.</text>
</comment>
<protein>
    <submittedName>
        <fullName evidence="1">Uncharacterized protein</fullName>
    </submittedName>
</protein>
<accession>A0AAE0TQ06</accession>
<evidence type="ECO:0000313" key="2">
    <source>
        <dbReference type="Proteomes" id="UP001274830"/>
    </source>
</evidence>
<name>A0AAE0TQ06_9PEZI</name>
<keyword evidence="2" id="KW-1185">Reference proteome</keyword>
<gene>
    <name evidence="1" type="ORF">LTR78_008540</name>
</gene>
<dbReference type="Proteomes" id="UP001274830">
    <property type="component" value="Unassembled WGS sequence"/>
</dbReference>
<sequence>MAVTCPALEKVSQQLVTNSNPARDDLEAMDSHRCAALHNAIYEHGWTSAFGDTADFLANTETWWEAFATPGFGTADMHSSVQEFLKEARVLRDRQEQDKNFFYFMSGLSHSNMLDGEKDWFDIGHPKRLMTLYETYFSFATKLDGLVYDQLKQKAITHFDITDDLEFEPEQPWRPLETILTFWIDLIRREKVIAVSPELSQPRIEWRPIPGTQSEGMQELPQHHHVTGDVLKLDDHAPWAMQPWSQIDLDETLSLPTKEAFIDQPARDEPRPNWIVPEKNIDYPEHVFPILLFRHKTSSQTSADPFQSPWTQHILTNGVVGLYLDACDRSNRVAYEDGFRLVLPFAFDRFGPGWAARGDGSQVIGYDELFQSGVNPFNDSHPPKLVAFLSFAYHKVASSAWSVDEHGVAGGIDVWKEANTEESWQEYWLPAEYIGFQ</sequence>
<dbReference type="AlphaFoldDB" id="A0AAE0TQ06"/>
<proteinExistence type="predicted"/>